<dbReference type="KEGG" id="fax:FUAX_36870"/>
<comment type="subunit">
    <text evidence="5">Forms a complex with TatA.</text>
</comment>
<dbReference type="GO" id="GO:0033281">
    <property type="term" value="C:TAT protein transport complex"/>
    <property type="evidence" value="ECO:0007669"/>
    <property type="project" value="UniProtKB-UniRule"/>
</dbReference>
<dbReference type="HAMAP" id="MF_00902">
    <property type="entry name" value="TatC"/>
    <property type="match status" value="1"/>
</dbReference>
<feature type="transmembrane region" description="Helical" evidence="5">
    <location>
        <begin position="134"/>
        <end position="153"/>
    </location>
</feature>
<dbReference type="PRINTS" id="PR01840">
    <property type="entry name" value="TATCFAMILY"/>
</dbReference>
<feature type="transmembrane region" description="Helical" evidence="5">
    <location>
        <begin position="21"/>
        <end position="39"/>
    </location>
</feature>
<reference evidence="6 7" key="1">
    <citation type="submission" date="2021-12" db="EMBL/GenBank/DDBJ databases">
        <title>Genome sequencing of bacteria with rrn-lacking chromosome and rrn-plasmid.</title>
        <authorList>
            <person name="Anda M."/>
            <person name="Iwasaki W."/>
        </authorList>
    </citation>
    <scope>NUCLEOTIDE SEQUENCE [LARGE SCALE GENOMIC DNA]</scope>
    <source>
        <strain evidence="6 7">DSM 100852</strain>
    </source>
</reference>
<comment type="similarity">
    <text evidence="5">Belongs to the TatC family.</text>
</comment>
<keyword evidence="7" id="KW-1185">Reference proteome</keyword>
<feature type="transmembrane region" description="Helical" evidence="5">
    <location>
        <begin position="216"/>
        <end position="235"/>
    </location>
</feature>
<keyword evidence="4 5" id="KW-0472">Membrane</keyword>
<evidence type="ECO:0000256" key="4">
    <source>
        <dbReference type="ARBA" id="ARBA00023136"/>
    </source>
</evidence>
<sequence>MAETEEHELTFLEHLEELRWHVVRAAVSIVVFAVIAFLAKDFIFGEILLAPSRLDFWTYRMLCELGEKMGSPILCIEALPFEIQNRTMFGQFSTHLMASFVVGIVCAFPYAFWEVWRFISPGLYEEERKASGGAVFFVSVLFLAGVLFGYYIVSPLAINFLSNYQVDASIVNQIDLTNYISTICRLVLACAIMFQLPVVVYFLSKAGIVTPEFLRAYRKHAFIVMLALSAILTPPDVMSQVLVAMPLVVLYEAGIHISAFVHRKNKQELAVTHHDDEY</sequence>
<gene>
    <name evidence="5 6" type="primary">tatC</name>
    <name evidence="6" type="ORF">FUAX_36870</name>
</gene>
<dbReference type="PANTHER" id="PTHR30371:SF0">
    <property type="entry name" value="SEC-INDEPENDENT PROTEIN TRANSLOCASE PROTEIN TATC, CHLOROPLASTIC-RELATED"/>
    <property type="match status" value="1"/>
</dbReference>
<dbReference type="EMBL" id="AP025314">
    <property type="protein sequence ID" value="BDD11255.1"/>
    <property type="molecule type" value="Genomic_DNA"/>
</dbReference>
<organism evidence="6 7">
    <name type="scientific">Fulvitalea axinellae</name>
    <dbReference type="NCBI Taxonomy" id="1182444"/>
    <lineage>
        <taxon>Bacteria</taxon>
        <taxon>Pseudomonadati</taxon>
        <taxon>Bacteroidota</taxon>
        <taxon>Cytophagia</taxon>
        <taxon>Cytophagales</taxon>
        <taxon>Persicobacteraceae</taxon>
        <taxon>Fulvitalea</taxon>
    </lineage>
</organism>
<feature type="transmembrane region" description="Helical" evidence="5">
    <location>
        <begin position="241"/>
        <end position="261"/>
    </location>
</feature>
<dbReference type="NCBIfam" id="TIGR00945">
    <property type="entry name" value="tatC"/>
    <property type="match status" value="1"/>
</dbReference>
<name>A0AAU9CPE9_9BACT</name>
<dbReference type="Proteomes" id="UP001348817">
    <property type="component" value="Chromosome"/>
</dbReference>
<dbReference type="RefSeq" id="WP_338392759.1">
    <property type="nucleotide sequence ID" value="NZ_AP025314.1"/>
</dbReference>
<keyword evidence="5" id="KW-0813">Transport</keyword>
<keyword evidence="5" id="KW-1003">Cell membrane</keyword>
<evidence type="ECO:0000313" key="7">
    <source>
        <dbReference type="Proteomes" id="UP001348817"/>
    </source>
</evidence>
<keyword evidence="5" id="KW-0811">Translocation</keyword>
<dbReference type="InterPro" id="IPR002033">
    <property type="entry name" value="TatC"/>
</dbReference>
<proteinExistence type="inferred from homology"/>
<dbReference type="PANTHER" id="PTHR30371">
    <property type="entry name" value="SEC-INDEPENDENT PROTEIN TRANSLOCASE PROTEIN TATC"/>
    <property type="match status" value="1"/>
</dbReference>
<keyword evidence="3 5" id="KW-1133">Transmembrane helix</keyword>
<accession>A0AAU9CPE9</accession>
<evidence type="ECO:0000256" key="3">
    <source>
        <dbReference type="ARBA" id="ARBA00022989"/>
    </source>
</evidence>
<dbReference type="GO" id="GO:0065002">
    <property type="term" value="P:intracellular protein transmembrane transport"/>
    <property type="evidence" value="ECO:0007669"/>
    <property type="project" value="TreeGrafter"/>
</dbReference>
<evidence type="ECO:0000256" key="5">
    <source>
        <dbReference type="HAMAP-Rule" id="MF_00902"/>
    </source>
</evidence>
<protein>
    <recommendedName>
        <fullName evidence="5">Sec-independent protein translocase protein TatC</fullName>
    </recommendedName>
</protein>
<feature type="transmembrane region" description="Helical" evidence="5">
    <location>
        <begin position="92"/>
        <end position="113"/>
    </location>
</feature>
<dbReference type="AlphaFoldDB" id="A0AAU9CPE9"/>
<comment type="subcellular location">
    <subcellularLocation>
        <location evidence="5">Cell membrane</location>
        <topology evidence="5">Multi-pass membrane protein</topology>
    </subcellularLocation>
    <subcellularLocation>
        <location evidence="1">Membrane</location>
        <topology evidence="1">Multi-pass membrane protein</topology>
    </subcellularLocation>
</comment>
<dbReference type="Pfam" id="PF00902">
    <property type="entry name" value="TatC"/>
    <property type="match status" value="1"/>
</dbReference>
<evidence type="ECO:0000313" key="6">
    <source>
        <dbReference type="EMBL" id="BDD11255.1"/>
    </source>
</evidence>
<evidence type="ECO:0000256" key="1">
    <source>
        <dbReference type="ARBA" id="ARBA00004141"/>
    </source>
</evidence>
<keyword evidence="5" id="KW-0653">Protein transport</keyword>
<feature type="transmembrane region" description="Helical" evidence="5">
    <location>
        <begin position="179"/>
        <end position="204"/>
    </location>
</feature>
<keyword evidence="2 5" id="KW-0812">Transmembrane</keyword>
<dbReference type="GO" id="GO:0043953">
    <property type="term" value="P:protein transport by the Tat complex"/>
    <property type="evidence" value="ECO:0007669"/>
    <property type="project" value="UniProtKB-UniRule"/>
</dbReference>
<evidence type="ECO:0000256" key="2">
    <source>
        <dbReference type="ARBA" id="ARBA00022692"/>
    </source>
</evidence>
<comment type="function">
    <text evidence="5">Part of the twin-arginine translocation (Tat) system that transports large folded proteins containing a characteristic twin-arginine motif in their signal peptide across membranes.</text>
</comment>
<dbReference type="GO" id="GO:0009977">
    <property type="term" value="F:proton motive force dependent protein transmembrane transporter activity"/>
    <property type="evidence" value="ECO:0007669"/>
    <property type="project" value="TreeGrafter"/>
</dbReference>